<evidence type="ECO:0000313" key="7">
    <source>
        <dbReference type="Proteomes" id="UP001432166"/>
    </source>
</evidence>
<dbReference type="Pfam" id="PF00296">
    <property type="entry name" value="Bac_luciferase"/>
    <property type="match status" value="1"/>
</dbReference>
<organism evidence="6 7">
    <name type="scientific">Streptomyces tauricus</name>
    <dbReference type="NCBI Taxonomy" id="68274"/>
    <lineage>
        <taxon>Bacteria</taxon>
        <taxon>Bacillati</taxon>
        <taxon>Actinomycetota</taxon>
        <taxon>Actinomycetes</taxon>
        <taxon>Kitasatosporales</taxon>
        <taxon>Streptomycetaceae</taxon>
        <taxon>Streptomyces</taxon>
        <taxon>Streptomyces aurantiacus group</taxon>
    </lineage>
</organism>
<dbReference type="Gene3D" id="3.20.20.30">
    <property type="entry name" value="Luciferase-like domain"/>
    <property type="match status" value="1"/>
</dbReference>
<dbReference type="SUPFAM" id="SSF51679">
    <property type="entry name" value="Bacterial luciferase-like"/>
    <property type="match status" value="1"/>
</dbReference>
<proteinExistence type="predicted"/>
<evidence type="ECO:0000256" key="4">
    <source>
        <dbReference type="ARBA" id="ARBA00023033"/>
    </source>
</evidence>
<dbReference type="PANTHER" id="PTHR42847">
    <property type="entry name" value="ALKANESULFONATE MONOOXYGENASE"/>
    <property type="match status" value="1"/>
</dbReference>
<evidence type="ECO:0000256" key="2">
    <source>
        <dbReference type="ARBA" id="ARBA00022643"/>
    </source>
</evidence>
<protein>
    <submittedName>
        <fullName evidence="6">LLM class flavin-dependent oxidoreductase</fullName>
    </submittedName>
</protein>
<gene>
    <name evidence="6" type="ORF">OG288_36795</name>
</gene>
<keyword evidence="3" id="KW-0560">Oxidoreductase</keyword>
<accession>A0ABZ1JSP3</accession>
<keyword evidence="2" id="KW-0288">FMN</keyword>
<dbReference type="InterPro" id="IPR050172">
    <property type="entry name" value="SsuD_RutA_monooxygenase"/>
</dbReference>
<dbReference type="InterPro" id="IPR011251">
    <property type="entry name" value="Luciferase-like_dom"/>
</dbReference>
<evidence type="ECO:0000259" key="5">
    <source>
        <dbReference type="Pfam" id="PF00296"/>
    </source>
</evidence>
<evidence type="ECO:0000256" key="3">
    <source>
        <dbReference type="ARBA" id="ARBA00023002"/>
    </source>
</evidence>
<reference evidence="6" key="1">
    <citation type="submission" date="2022-10" db="EMBL/GenBank/DDBJ databases">
        <title>The complete genomes of actinobacterial strains from the NBC collection.</title>
        <authorList>
            <person name="Joergensen T.S."/>
            <person name="Alvarez Arevalo M."/>
            <person name="Sterndorff E.B."/>
            <person name="Faurdal D."/>
            <person name="Vuksanovic O."/>
            <person name="Mourched A.-S."/>
            <person name="Charusanti P."/>
            <person name="Shaw S."/>
            <person name="Blin K."/>
            <person name="Weber T."/>
        </authorList>
    </citation>
    <scope>NUCLEOTIDE SEQUENCE</scope>
    <source>
        <strain evidence="6">NBC_00189</strain>
    </source>
</reference>
<sequence length="330" mass="36975">MSLIDLYATSPASAQLSPEEFRRRTVTVARWAEAAGCRGVLVFTDNESVDPWSVAQLVIEHTDRLVPLVAAQPPYMHPYAVARLVSSIAFLYGRQLDLNLVTGGNPHRLRTMSAPLGHDERYDRLAEYGSVISGLLSGGEEPMDFSGTYYELRQARIRPALPMVLQPKIYVAGSSPACLRVAQRLGVNRLSYPRALSHYASDDAEMKHTGVRLGVIARASSGEAWRVARQRFPPDRDGERNNATRSRMTESRWHHQLFQDVQAGREPDNPYWLYPFQAHKQFCPYLVGSYAEVGRYLAGYLDMGVSTLILNEPRDPDDLHHARLAIARAA</sequence>
<keyword evidence="1" id="KW-0285">Flavoprotein</keyword>
<keyword evidence="7" id="KW-1185">Reference proteome</keyword>
<feature type="domain" description="Luciferase-like" evidence="5">
    <location>
        <begin position="15"/>
        <end position="306"/>
    </location>
</feature>
<evidence type="ECO:0000313" key="6">
    <source>
        <dbReference type="EMBL" id="WTP53393.1"/>
    </source>
</evidence>
<dbReference type="InterPro" id="IPR036661">
    <property type="entry name" value="Luciferase-like_sf"/>
</dbReference>
<dbReference type="RefSeq" id="WP_328939184.1">
    <property type="nucleotide sequence ID" value="NZ_CP108133.1"/>
</dbReference>
<dbReference type="PANTHER" id="PTHR42847:SF4">
    <property type="entry name" value="ALKANESULFONATE MONOOXYGENASE-RELATED"/>
    <property type="match status" value="1"/>
</dbReference>
<keyword evidence="4" id="KW-0503">Monooxygenase</keyword>
<dbReference type="EMBL" id="CP108133">
    <property type="protein sequence ID" value="WTP53393.1"/>
    <property type="molecule type" value="Genomic_DNA"/>
</dbReference>
<dbReference type="Proteomes" id="UP001432166">
    <property type="component" value="Chromosome"/>
</dbReference>
<evidence type="ECO:0000256" key="1">
    <source>
        <dbReference type="ARBA" id="ARBA00022630"/>
    </source>
</evidence>
<name>A0ABZ1JSP3_9ACTN</name>